<dbReference type="GO" id="GO:0051028">
    <property type="term" value="P:mRNA transport"/>
    <property type="evidence" value="ECO:0007669"/>
    <property type="project" value="TreeGrafter"/>
</dbReference>
<dbReference type="Gene3D" id="2.30.30.140">
    <property type="match status" value="2"/>
</dbReference>
<feature type="compositionally biased region" description="Basic and acidic residues" evidence="5">
    <location>
        <begin position="544"/>
        <end position="583"/>
    </location>
</feature>
<dbReference type="SUPFAM" id="SSF54791">
    <property type="entry name" value="Eukaryotic type KH-domain (KH-domain type I)"/>
    <property type="match status" value="2"/>
</dbReference>
<dbReference type="GO" id="GO:0043488">
    <property type="term" value="P:regulation of mRNA stability"/>
    <property type="evidence" value="ECO:0007669"/>
    <property type="project" value="TreeGrafter"/>
</dbReference>
<dbReference type="OrthoDB" id="424249at2759"/>
<feature type="compositionally biased region" description="Polar residues" evidence="5">
    <location>
        <begin position="584"/>
        <end position="609"/>
    </location>
</feature>
<dbReference type="Pfam" id="PF00013">
    <property type="entry name" value="KH_1"/>
    <property type="match status" value="1"/>
</dbReference>
<dbReference type="GO" id="GO:0005634">
    <property type="term" value="C:nucleus"/>
    <property type="evidence" value="ECO:0007669"/>
    <property type="project" value="TreeGrafter"/>
</dbReference>
<dbReference type="InterPro" id="IPR040148">
    <property type="entry name" value="FMR1"/>
</dbReference>
<dbReference type="GO" id="GO:0003730">
    <property type="term" value="F:mRNA 3'-UTR binding"/>
    <property type="evidence" value="ECO:0007669"/>
    <property type="project" value="TreeGrafter"/>
</dbReference>
<feature type="region of interest" description="Disordered" evidence="5">
    <location>
        <begin position="544"/>
        <end position="654"/>
    </location>
</feature>
<dbReference type="InterPro" id="IPR040472">
    <property type="entry name" value="FMRP_KH0"/>
</dbReference>
<protein>
    <submittedName>
        <fullName evidence="7">Fragile X mental retardation syndrome-related protein 1</fullName>
    </submittedName>
</protein>
<dbReference type="Pfam" id="PF17904">
    <property type="entry name" value="KH_9"/>
    <property type="match status" value="1"/>
</dbReference>
<dbReference type="FunFam" id="3.30.1370.10:FF:000054">
    <property type="entry name" value="Fragile X mental retardation protein 1"/>
    <property type="match status" value="1"/>
</dbReference>
<reference evidence="7" key="1">
    <citation type="journal article" date="2013" name="Genome Biol. Evol.">
        <title>Punctuated emergences of genetic and phenotypic innovations in eumetazoan, bilaterian, euteleostome, and hominidae ancestors.</title>
        <authorList>
            <person name="Wenger Y."/>
            <person name="Galliot B."/>
        </authorList>
    </citation>
    <scope>NUCLEOTIDE SEQUENCE</scope>
    <source>
        <tissue evidence="7">Whole animals</tissue>
    </source>
</reference>
<dbReference type="CDD" id="cd22425">
    <property type="entry name" value="KH_I_FMR1_FXR_rpt1"/>
    <property type="match status" value="1"/>
</dbReference>
<dbReference type="SMART" id="SM00322">
    <property type="entry name" value="KH"/>
    <property type="match status" value="2"/>
</dbReference>
<dbReference type="PROSITE" id="PS51641">
    <property type="entry name" value="AGENET_LIKE"/>
    <property type="match status" value="1"/>
</dbReference>
<dbReference type="InterPro" id="IPR041560">
    <property type="entry name" value="Tudor_FRM1"/>
</dbReference>
<evidence type="ECO:0000256" key="1">
    <source>
        <dbReference type="ARBA" id="ARBA00004210"/>
    </source>
</evidence>
<dbReference type="GO" id="GO:0045202">
    <property type="term" value="C:synapse"/>
    <property type="evidence" value="ECO:0007669"/>
    <property type="project" value="UniProtKB-SubCell"/>
</dbReference>
<comment type="subcellular location">
    <subcellularLocation>
        <location evidence="1">Cytoplasm</location>
        <location evidence="1">Stress granule</location>
    </subcellularLocation>
    <subcellularLocation>
        <location evidence="3">Synapse</location>
    </subcellularLocation>
</comment>
<dbReference type="InterPro" id="IPR036612">
    <property type="entry name" value="KH_dom_type_1_sf"/>
</dbReference>
<dbReference type="PANTHER" id="PTHR10603:SF7">
    <property type="entry name" value="FRAGILE X MESSENGER RIBONUCLEOPROTEIN 1 HOMOLOG"/>
    <property type="match status" value="1"/>
</dbReference>
<dbReference type="Pfam" id="PF05641">
    <property type="entry name" value="Agenet"/>
    <property type="match status" value="1"/>
</dbReference>
<feature type="compositionally biased region" description="Basic and acidic residues" evidence="5">
    <location>
        <begin position="512"/>
        <end position="521"/>
    </location>
</feature>
<evidence type="ECO:0000256" key="3">
    <source>
        <dbReference type="ARBA" id="ARBA00034103"/>
    </source>
</evidence>
<dbReference type="GO" id="GO:0045727">
    <property type="term" value="P:positive regulation of translation"/>
    <property type="evidence" value="ECO:0007669"/>
    <property type="project" value="TreeGrafter"/>
</dbReference>
<dbReference type="Gene3D" id="3.30.1370.10">
    <property type="entry name" value="K Homology domain, type 1"/>
    <property type="match status" value="2"/>
</dbReference>
<accession>T2MFB5</accession>
<evidence type="ECO:0000256" key="2">
    <source>
        <dbReference type="ARBA" id="ARBA00023018"/>
    </source>
</evidence>
<name>T2MFB5_HYDVU</name>
<evidence type="ECO:0000256" key="5">
    <source>
        <dbReference type="SAM" id="MobiDB-lite"/>
    </source>
</evidence>
<dbReference type="InterPro" id="IPR004087">
    <property type="entry name" value="KH_dom"/>
</dbReference>
<dbReference type="CDD" id="cd22427">
    <property type="entry name" value="KH_I_FMR1_FXR_rpt3"/>
    <property type="match status" value="1"/>
</dbReference>
<dbReference type="CDD" id="cd22426">
    <property type="entry name" value="KH_I_FMR1_FXR_rpt2"/>
    <property type="match status" value="1"/>
</dbReference>
<dbReference type="GO" id="GO:0045182">
    <property type="term" value="F:translation regulator activity"/>
    <property type="evidence" value="ECO:0007669"/>
    <property type="project" value="TreeGrafter"/>
</dbReference>
<gene>
    <name evidence="7" type="primary">FXR1</name>
</gene>
<dbReference type="GO" id="GO:0048513">
    <property type="term" value="P:animal organ development"/>
    <property type="evidence" value="ECO:0007669"/>
    <property type="project" value="TreeGrafter"/>
</dbReference>
<proteinExistence type="evidence at transcript level"/>
<evidence type="ECO:0000313" key="7">
    <source>
        <dbReference type="EMBL" id="CDG70804.1"/>
    </source>
</evidence>
<keyword evidence="2" id="KW-0770">Synapse</keyword>
<feature type="domain" description="Agenet-like" evidence="6">
    <location>
        <begin position="55"/>
        <end position="119"/>
    </location>
</feature>
<dbReference type="GO" id="GO:0010494">
    <property type="term" value="C:cytoplasmic stress granule"/>
    <property type="evidence" value="ECO:0007669"/>
    <property type="project" value="UniProtKB-SubCell"/>
</dbReference>
<dbReference type="InterPro" id="IPR004088">
    <property type="entry name" value="KH_dom_type_1"/>
</dbReference>
<keyword evidence="4" id="KW-0694">RNA-binding</keyword>
<feature type="region of interest" description="Disordered" evidence="5">
    <location>
        <begin position="701"/>
        <end position="723"/>
    </location>
</feature>
<dbReference type="AlphaFoldDB" id="T2MFB5"/>
<dbReference type="PANTHER" id="PTHR10603">
    <property type="entry name" value="FRAGILE X MENTAL RETARDATION SYNDROME-RELATED PROTEIN"/>
    <property type="match status" value="1"/>
</dbReference>
<organism evidence="7">
    <name type="scientific">Hydra vulgaris</name>
    <name type="common">Hydra</name>
    <name type="synonym">Hydra attenuata</name>
    <dbReference type="NCBI Taxonomy" id="6087"/>
    <lineage>
        <taxon>Eukaryota</taxon>
        <taxon>Metazoa</taxon>
        <taxon>Cnidaria</taxon>
        <taxon>Hydrozoa</taxon>
        <taxon>Hydroidolina</taxon>
        <taxon>Anthoathecata</taxon>
        <taxon>Aplanulata</taxon>
        <taxon>Hydridae</taxon>
        <taxon>Hydra</taxon>
    </lineage>
</organism>
<dbReference type="InterPro" id="IPR008395">
    <property type="entry name" value="Agenet-like_dom"/>
</dbReference>
<evidence type="ECO:0000256" key="4">
    <source>
        <dbReference type="PROSITE-ProRule" id="PRU00117"/>
    </source>
</evidence>
<sequence>MDETQVEVRNNLSGAFFPARLKNIHSKEATIAYDYNPDNWVRVPLSDVRRYVKTNEVKEASKYHDNEDIEIFSKEDDTEPMGWWEGKIVQRRGGFFVVKFKGLDETFNEIVPFERIRPIGRCQPVTRSMYFKCMIDVPQDLRIMCAGDVHETFREMTRALSIFYLNELNVLVILSSCEDSIKRAAILSEMHFRSLRTKLLLQSRNEESLRQLELAQKQSEQAPIYEQLILPEDLLGLAIGAQGANIQAARRIPGIMSVEVDEPTCTFNILGENMACVKEARRLLEFAEEVVFVPRMYVGKVIGRNGRIVQDIVDKSGVVRVKIDPEPEDSKTDEEKQKDVPFLFIGTKDNIENAKMMLQYHLCHLKDVEDLRKQKDNIDQELRAYGIHPSTGPFFPPPAEMRRQHALSITSQNDVRDRTQTIESYIGDLAELPVYTSSFNNKNPLLRLRTTSETECLTKSDKAEKVSPDGVPQTILEVENENQETKKQYQTNRGKGNGRGACIGTRSSRVRQNSENEKEKSLANVDLNWRAHLEELSDKCQVDYENKPRMRTKSEGEQHHDHNKQIKYFEKNENTQKSTDKKQSNTNSPRGQHQQQNKMMHSQNQNISDQHGRNKSHPSGRITNNQSNQPREHRKMVRHSNANTTTVNGNAVNGQPYTKITQIKQKIHINDEKIESSEKSVLPPSEEKQCDIPKTVNENLLKNDTDKSSLNTSNKDQDVLIHQ</sequence>
<feature type="compositionally biased region" description="Low complexity" evidence="5">
    <location>
        <begin position="641"/>
        <end position="654"/>
    </location>
</feature>
<dbReference type="EMBL" id="HAAD01004572">
    <property type="protein sequence ID" value="CDG70804.1"/>
    <property type="molecule type" value="mRNA"/>
</dbReference>
<dbReference type="PROSITE" id="PS50084">
    <property type="entry name" value="KH_TYPE_1"/>
    <property type="match status" value="2"/>
</dbReference>
<feature type="region of interest" description="Disordered" evidence="5">
    <location>
        <begin position="480"/>
        <end position="521"/>
    </location>
</feature>
<evidence type="ECO:0000259" key="6">
    <source>
        <dbReference type="PROSITE" id="PS51641"/>
    </source>
</evidence>